<sequence>MKFFAVAALAVLSGVHAADSVSTTITCPGCPSVVPTPEMVTRSALPTTSCTEKPLTVVSNTKGAAGAAAPTGGSGSGSDSGSGAAATPSAQVPVSGASNKMGSVGGVAAAAVVAAVYLL</sequence>
<evidence type="ECO:0000313" key="3">
    <source>
        <dbReference type="EMBL" id="KAF4962161.1"/>
    </source>
</evidence>
<evidence type="ECO:0000256" key="1">
    <source>
        <dbReference type="SAM" id="MobiDB-lite"/>
    </source>
</evidence>
<dbReference type="AlphaFoldDB" id="A0A8H4X5X4"/>
<dbReference type="Proteomes" id="UP000622797">
    <property type="component" value="Unassembled WGS sequence"/>
</dbReference>
<proteinExistence type="predicted"/>
<feature type="chain" id="PRO_5034323975" evidence="2">
    <location>
        <begin position="18"/>
        <end position="119"/>
    </location>
</feature>
<accession>A0A8H4X5X4</accession>
<evidence type="ECO:0000256" key="2">
    <source>
        <dbReference type="SAM" id="SignalP"/>
    </source>
</evidence>
<keyword evidence="2" id="KW-0732">Signal</keyword>
<evidence type="ECO:0000313" key="4">
    <source>
        <dbReference type="Proteomes" id="UP000622797"/>
    </source>
</evidence>
<keyword evidence="4" id="KW-1185">Reference proteome</keyword>
<organism evidence="3 4">
    <name type="scientific">Fusarium sarcochroum</name>
    <dbReference type="NCBI Taxonomy" id="1208366"/>
    <lineage>
        <taxon>Eukaryota</taxon>
        <taxon>Fungi</taxon>
        <taxon>Dikarya</taxon>
        <taxon>Ascomycota</taxon>
        <taxon>Pezizomycotina</taxon>
        <taxon>Sordariomycetes</taxon>
        <taxon>Hypocreomycetidae</taxon>
        <taxon>Hypocreales</taxon>
        <taxon>Nectriaceae</taxon>
        <taxon>Fusarium</taxon>
        <taxon>Fusarium lateritium species complex</taxon>
    </lineage>
</organism>
<gene>
    <name evidence="3" type="ORF">FSARC_9735</name>
</gene>
<dbReference type="OrthoDB" id="4870729at2759"/>
<reference evidence="3" key="1">
    <citation type="journal article" date="2020" name="BMC Genomics">
        <title>Correction to: Identification and distribution of gene clusters required for synthesis of sphingolipid metabolism inhibitors in diverse species of the filamentous fungus Fusarium.</title>
        <authorList>
            <person name="Kim H.S."/>
            <person name="Lohmar J.M."/>
            <person name="Busman M."/>
            <person name="Brown D.W."/>
            <person name="Naumann T.A."/>
            <person name="Divon H.H."/>
            <person name="Lysoe E."/>
            <person name="Uhlig S."/>
            <person name="Proctor R.H."/>
        </authorList>
    </citation>
    <scope>NUCLEOTIDE SEQUENCE</scope>
    <source>
        <strain evidence="3">NRRL 20472</strain>
    </source>
</reference>
<comment type="caution">
    <text evidence="3">The sequence shown here is derived from an EMBL/GenBank/DDBJ whole genome shotgun (WGS) entry which is preliminary data.</text>
</comment>
<reference evidence="3" key="2">
    <citation type="submission" date="2020-05" db="EMBL/GenBank/DDBJ databases">
        <authorList>
            <person name="Kim H.-S."/>
            <person name="Proctor R.H."/>
            <person name="Brown D.W."/>
        </authorList>
    </citation>
    <scope>NUCLEOTIDE SEQUENCE</scope>
    <source>
        <strain evidence="3">NRRL 20472</strain>
    </source>
</reference>
<feature type="compositionally biased region" description="Low complexity" evidence="1">
    <location>
        <begin position="81"/>
        <end position="90"/>
    </location>
</feature>
<feature type="signal peptide" evidence="2">
    <location>
        <begin position="1"/>
        <end position="17"/>
    </location>
</feature>
<name>A0A8H4X5X4_9HYPO</name>
<feature type="region of interest" description="Disordered" evidence="1">
    <location>
        <begin position="61"/>
        <end position="97"/>
    </location>
</feature>
<protein>
    <submittedName>
        <fullName evidence="3">Uncharacterized protein</fullName>
    </submittedName>
</protein>
<dbReference type="EMBL" id="JABEXW010000564">
    <property type="protein sequence ID" value="KAF4962161.1"/>
    <property type="molecule type" value="Genomic_DNA"/>
</dbReference>